<dbReference type="InterPro" id="IPR007156">
    <property type="entry name" value="MamQ_LemA"/>
</dbReference>
<evidence type="ECO:0000256" key="2">
    <source>
        <dbReference type="ARBA" id="ARBA00008854"/>
    </source>
</evidence>
<gene>
    <name evidence="7" type="ORF">IV45_GL001395</name>
</gene>
<protein>
    <submittedName>
        <fullName evidence="7">LemA family protein</fullName>
    </submittedName>
</protein>
<dbReference type="Gene3D" id="1.20.1440.20">
    <property type="entry name" value="LemA-like domain"/>
    <property type="match status" value="1"/>
</dbReference>
<dbReference type="PANTHER" id="PTHR34478:SF2">
    <property type="entry name" value="MEMBRANE PROTEIN"/>
    <property type="match status" value="1"/>
</dbReference>
<evidence type="ECO:0000313" key="7">
    <source>
        <dbReference type="EMBL" id="KRN59248.1"/>
    </source>
</evidence>
<dbReference type="PANTHER" id="PTHR34478">
    <property type="entry name" value="PROTEIN LEMA"/>
    <property type="match status" value="1"/>
</dbReference>
<sequence length="190" mass="21683">MTWIIVLVIVILLVIWYVAIYNGLINLRTHAQESWSQIDVQLQRRNDLIPNLVSTVKGYSNYEAQTLEKVVQLRTKINSLPDSAHQEKMAASDQLTGALNHLFAVSERYPDLKASQEFSQLMEELTNTENKIAYSRQLYNSTVASFDAKIQTFPANIVAGIHHFTQLEYLKVPESAKETPKVDFSDLQQK</sequence>
<dbReference type="GO" id="GO:0016020">
    <property type="term" value="C:membrane"/>
    <property type="evidence" value="ECO:0007669"/>
    <property type="project" value="UniProtKB-SubCell"/>
</dbReference>
<evidence type="ECO:0000313" key="8">
    <source>
        <dbReference type="Proteomes" id="UP000050934"/>
    </source>
</evidence>
<keyword evidence="3 6" id="KW-0812">Transmembrane</keyword>
<dbReference type="InterPro" id="IPR023353">
    <property type="entry name" value="LemA-like_dom_sf"/>
</dbReference>
<dbReference type="AlphaFoldDB" id="A0A0R2I247"/>
<dbReference type="RefSeq" id="WP_057739979.1">
    <property type="nucleotide sequence ID" value="NZ_JQBW01000005.1"/>
</dbReference>
<dbReference type="OrthoDB" id="9804152at2"/>
<feature type="transmembrane region" description="Helical" evidence="6">
    <location>
        <begin position="6"/>
        <end position="25"/>
    </location>
</feature>
<dbReference type="PATRIC" id="fig|396268.3.peg.1416"/>
<organism evidence="7 8">
    <name type="scientific">Limosilactobacillus secaliphilus</name>
    <dbReference type="NCBI Taxonomy" id="396268"/>
    <lineage>
        <taxon>Bacteria</taxon>
        <taxon>Bacillati</taxon>
        <taxon>Bacillota</taxon>
        <taxon>Bacilli</taxon>
        <taxon>Lactobacillales</taxon>
        <taxon>Lactobacillaceae</taxon>
        <taxon>Limosilactobacillus</taxon>
    </lineage>
</organism>
<evidence type="ECO:0000256" key="1">
    <source>
        <dbReference type="ARBA" id="ARBA00004167"/>
    </source>
</evidence>
<evidence type="ECO:0000256" key="6">
    <source>
        <dbReference type="SAM" id="Phobius"/>
    </source>
</evidence>
<proteinExistence type="inferred from homology"/>
<keyword evidence="4 6" id="KW-1133">Transmembrane helix</keyword>
<reference evidence="7 8" key="1">
    <citation type="journal article" date="2015" name="Genome Announc.">
        <title>Expanding the biotechnology potential of lactobacilli through comparative genomics of 213 strains and associated genera.</title>
        <authorList>
            <person name="Sun Z."/>
            <person name="Harris H.M."/>
            <person name="McCann A."/>
            <person name="Guo C."/>
            <person name="Argimon S."/>
            <person name="Zhang W."/>
            <person name="Yang X."/>
            <person name="Jeffery I.B."/>
            <person name="Cooney J.C."/>
            <person name="Kagawa T.F."/>
            <person name="Liu W."/>
            <person name="Song Y."/>
            <person name="Salvetti E."/>
            <person name="Wrobel A."/>
            <person name="Rasinkangas P."/>
            <person name="Parkhill J."/>
            <person name="Rea M.C."/>
            <person name="O'Sullivan O."/>
            <person name="Ritari J."/>
            <person name="Douillard F.P."/>
            <person name="Paul Ross R."/>
            <person name="Yang R."/>
            <person name="Briner A.E."/>
            <person name="Felis G.E."/>
            <person name="de Vos W.M."/>
            <person name="Barrangou R."/>
            <person name="Klaenhammer T.R."/>
            <person name="Caufield P.W."/>
            <person name="Cui Y."/>
            <person name="Zhang H."/>
            <person name="O'Toole P.W."/>
        </authorList>
    </citation>
    <scope>NUCLEOTIDE SEQUENCE [LARGE SCALE GENOMIC DNA]</scope>
    <source>
        <strain evidence="7 8">DSM 17896</strain>
    </source>
</reference>
<comment type="similarity">
    <text evidence="2">Belongs to the LemA family.</text>
</comment>
<dbReference type="SUPFAM" id="SSF140478">
    <property type="entry name" value="LemA-like"/>
    <property type="match status" value="1"/>
</dbReference>
<dbReference type="STRING" id="396268.IV45_GL001395"/>
<evidence type="ECO:0000256" key="5">
    <source>
        <dbReference type="ARBA" id="ARBA00023136"/>
    </source>
</evidence>
<dbReference type="Pfam" id="PF04011">
    <property type="entry name" value="LemA"/>
    <property type="match status" value="1"/>
</dbReference>
<accession>A0A0R2I247</accession>
<dbReference type="EMBL" id="JQBW01000005">
    <property type="protein sequence ID" value="KRN59248.1"/>
    <property type="molecule type" value="Genomic_DNA"/>
</dbReference>
<keyword evidence="8" id="KW-1185">Reference proteome</keyword>
<evidence type="ECO:0000256" key="3">
    <source>
        <dbReference type="ARBA" id="ARBA00022692"/>
    </source>
</evidence>
<name>A0A0R2I247_9LACO</name>
<evidence type="ECO:0000256" key="4">
    <source>
        <dbReference type="ARBA" id="ARBA00022989"/>
    </source>
</evidence>
<dbReference type="Proteomes" id="UP000050934">
    <property type="component" value="Unassembled WGS sequence"/>
</dbReference>
<keyword evidence="5 6" id="KW-0472">Membrane</keyword>
<comment type="subcellular location">
    <subcellularLocation>
        <location evidence="1">Membrane</location>
        <topology evidence="1">Single-pass membrane protein</topology>
    </subcellularLocation>
</comment>
<comment type="caution">
    <text evidence="7">The sequence shown here is derived from an EMBL/GenBank/DDBJ whole genome shotgun (WGS) entry which is preliminary data.</text>
</comment>